<proteinExistence type="predicted"/>
<evidence type="ECO:0000313" key="2">
    <source>
        <dbReference type="Proteomes" id="UP000238362"/>
    </source>
</evidence>
<dbReference type="RefSeq" id="WP_106181231.1">
    <property type="nucleotide sequence ID" value="NZ_PVNH01000011.1"/>
</dbReference>
<keyword evidence="2" id="KW-1185">Reference proteome</keyword>
<dbReference type="Proteomes" id="UP000238362">
    <property type="component" value="Unassembled WGS sequence"/>
</dbReference>
<dbReference type="AlphaFoldDB" id="A0A2T0LMY6"/>
<reference evidence="1 2" key="1">
    <citation type="submission" date="2018-03" db="EMBL/GenBank/DDBJ databases">
        <title>Genomic Encyclopedia of Type Strains, Phase III (KMG-III): the genomes of soil and plant-associated and newly described type strains.</title>
        <authorList>
            <person name="Whitman W."/>
        </authorList>
    </citation>
    <scope>NUCLEOTIDE SEQUENCE [LARGE SCALE GENOMIC DNA]</scope>
    <source>
        <strain evidence="1 2">CGMCC 4.7125</strain>
    </source>
</reference>
<dbReference type="EMBL" id="PVNH01000011">
    <property type="protein sequence ID" value="PRX44554.1"/>
    <property type="molecule type" value="Genomic_DNA"/>
</dbReference>
<gene>
    <name evidence="1" type="ORF">B0I33_11163</name>
</gene>
<sequence length="84" mass="9112">MATCEVCGNEYELAFEVHTAGGGRHTFDSFECAVHRLAPICEHCGCRVMGHGVQVDGQFYCCAHCARETTREGVQARDAVSTTS</sequence>
<accession>A0A2T0LMY6</accession>
<comment type="caution">
    <text evidence="1">The sequence shown here is derived from an EMBL/GenBank/DDBJ whole genome shotgun (WGS) entry which is preliminary data.</text>
</comment>
<evidence type="ECO:0000313" key="1">
    <source>
        <dbReference type="EMBL" id="PRX44554.1"/>
    </source>
</evidence>
<dbReference type="OrthoDB" id="163862at2"/>
<protein>
    <submittedName>
        <fullName evidence="1">Metallothionein</fullName>
    </submittedName>
</protein>
<organism evidence="1 2">
    <name type="scientific">Prauserella shujinwangii</name>
    <dbReference type="NCBI Taxonomy" id="1453103"/>
    <lineage>
        <taxon>Bacteria</taxon>
        <taxon>Bacillati</taxon>
        <taxon>Actinomycetota</taxon>
        <taxon>Actinomycetes</taxon>
        <taxon>Pseudonocardiales</taxon>
        <taxon>Pseudonocardiaceae</taxon>
        <taxon>Prauserella</taxon>
    </lineage>
</organism>
<name>A0A2T0LMY6_9PSEU</name>